<sequence length="233" mass="26192">MKKRLVFLLTFALIIISSMPSYATFTTGTGKHTFKLETFRPDPEYNLQSFMAGFGINKRSSINLRLTNTDDDHQQLNYLAPYYYNMSGSKDEDGSGSTDNNFYAVGPILEVMYQYIPNHPLFVNPNSLNALQIGLRNLRGDSKSSYEDDTTSEHVNRTYLMLGLISRSRWENYNVFSNLNLTTDLSHNSWGFDGQIGLEVVIKGNFKAEIGYKYMGTTSGSASGATIGLKVDY</sequence>
<dbReference type="EMBL" id="OBDZ01000001">
    <property type="protein sequence ID" value="SNY06196.1"/>
    <property type="molecule type" value="Genomic_DNA"/>
</dbReference>
<dbReference type="OrthoDB" id="2111764at2"/>
<dbReference type="AlphaFoldDB" id="A0A285F736"/>
<feature type="chain" id="PRO_5012244728" description="Outer membrane protein beta-barrel domain-containing protein" evidence="1">
    <location>
        <begin position="24"/>
        <end position="233"/>
    </location>
</feature>
<accession>A0A285F736</accession>
<keyword evidence="1" id="KW-0732">Signal</keyword>
<reference evidence="3" key="1">
    <citation type="submission" date="2017-09" db="EMBL/GenBank/DDBJ databases">
        <authorList>
            <person name="Varghese N."/>
            <person name="Submissions S."/>
        </authorList>
    </citation>
    <scope>NUCLEOTIDE SEQUENCE [LARGE SCALE GENOMIC DNA]</scope>
    <source>
        <strain evidence="3">MSL47</strain>
    </source>
</reference>
<feature type="signal peptide" evidence="1">
    <location>
        <begin position="1"/>
        <end position="23"/>
    </location>
</feature>
<evidence type="ECO:0000313" key="2">
    <source>
        <dbReference type="EMBL" id="SNY06196.1"/>
    </source>
</evidence>
<evidence type="ECO:0008006" key="4">
    <source>
        <dbReference type="Google" id="ProtNLM"/>
    </source>
</evidence>
<proteinExistence type="predicted"/>
<name>A0A285F736_9FIRM</name>
<gene>
    <name evidence="2" type="ORF">SAMN06265827_101235</name>
</gene>
<dbReference type="RefSeq" id="WP_097016272.1">
    <property type="nucleotide sequence ID" value="NZ_OBDZ01000001.1"/>
</dbReference>
<organism evidence="2 3">
    <name type="scientific">Orenia metallireducens</name>
    <dbReference type="NCBI Taxonomy" id="1413210"/>
    <lineage>
        <taxon>Bacteria</taxon>
        <taxon>Bacillati</taxon>
        <taxon>Bacillota</taxon>
        <taxon>Clostridia</taxon>
        <taxon>Halanaerobiales</taxon>
        <taxon>Halobacteroidaceae</taxon>
        <taxon>Orenia</taxon>
    </lineage>
</organism>
<evidence type="ECO:0000256" key="1">
    <source>
        <dbReference type="SAM" id="SignalP"/>
    </source>
</evidence>
<protein>
    <recommendedName>
        <fullName evidence="4">Outer membrane protein beta-barrel domain-containing protein</fullName>
    </recommendedName>
</protein>
<keyword evidence="3" id="KW-1185">Reference proteome</keyword>
<evidence type="ECO:0000313" key="3">
    <source>
        <dbReference type="Proteomes" id="UP000219573"/>
    </source>
</evidence>
<dbReference type="Proteomes" id="UP000219573">
    <property type="component" value="Unassembled WGS sequence"/>
</dbReference>